<keyword evidence="3" id="KW-0548">Nucleotidyltransferase</keyword>
<organism evidence="4">
    <name type="scientific">Plasmopara viticola lesion associated narnavirus 11</name>
    <dbReference type="NCBI Taxonomy" id="2719494"/>
    <lineage>
        <taxon>Viruses</taxon>
        <taxon>Riboviria</taxon>
        <taxon>Orthornavirae</taxon>
        <taxon>Lenarviricota</taxon>
        <taxon>Amabiliviricetes</taxon>
        <taxon>Wolframvirales</taxon>
        <taxon>Narnaviridae</taxon>
        <taxon>Narnavirus</taxon>
    </lineage>
</organism>
<accession>A0A6G9RVA9</accession>
<evidence type="ECO:0000256" key="1">
    <source>
        <dbReference type="ARBA" id="ARBA00022484"/>
    </source>
</evidence>
<protein>
    <submittedName>
        <fullName evidence="4">RNA-dependent RNA polymerase</fullName>
    </submittedName>
</protein>
<proteinExistence type="predicted"/>
<dbReference type="EMBL" id="MN539828">
    <property type="protein sequence ID" value="QIR30290.1"/>
    <property type="molecule type" value="Genomic_RNA"/>
</dbReference>
<reference evidence="4" key="1">
    <citation type="journal article" date="2020" name="Virus Evol.">
        <title>Analysis of the virome associated to grapevine downy mildew lesions reveals new mycovirus lineages.</title>
        <authorList>
            <person name="Chiapello M."/>
            <person name="Rodriguez-Romero J."/>
            <person name="Ayllon M.A."/>
            <person name="Turina M."/>
        </authorList>
    </citation>
    <scope>NUCLEOTIDE SEQUENCE</scope>
    <source>
        <strain evidence="4">DMS6_DN37265</strain>
    </source>
</reference>
<evidence type="ECO:0000313" key="4">
    <source>
        <dbReference type="EMBL" id="QIR30290.1"/>
    </source>
</evidence>
<name>A0A6G9RVA9_9VIRU</name>
<dbReference type="SUPFAM" id="SSF56672">
    <property type="entry name" value="DNA/RNA polymerases"/>
    <property type="match status" value="1"/>
</dbReference>
<evidence type="ECO:0000256" key="3">
    <source>
        <dbReference type="ARBA" id="ARBA00022695"/>
    </source>
</evidence>
<sequence>MVRLSQSILPLTSNLKNSREPTGKWEDHNAPFKVLCDILVKAIRQGEPSGSIVWDYEYASLWSPLLRFGGRRTNIWKCSKETFMGILKTRTYWYNRLSRQCRERVKLLARDGNGRRKIKDCLDTCDGVQVSLLLAFPELYARDGYTLSDRIANSVISNCLFAYDKFQKDLKFVRKTVKYHMMTKTKIDLDLNLYRHMSFMALPIRIFNEYAGKNSKEKMFRVACFVQTRASGLAGKGMMRDTINEFLEKVRDPIDFEPNPLLKRCIRAVCDRLANEPFVGRNPEFKVSMSTSACRESSRRNEGKFGYMKKVVRSAGLSIPRLDQGIPGTIGNWVWDKAARLVEDPATRDDVLKVNVVAVRENAKARVVTSGSFWKDAALQPFSHITIHLVKRFPNLRSGLQAGRLGWRFIEKINYDVDDRDGINWIFQCPKIYLYTTDWSKATDGPSQQSAGITLDLLKACGLDERTLNIVKLYWCSPKELYMNGKHVGTLNRGIPMGDPLTKTNLSLAHPICDLYAQLKTHAFSLEEGNGDDTAAFTDDPAYAEAHAEAATMLGYERSPLDDIVTTDWGTYCEEWFHIPVEKINTCKWGTRFKNSGLLPYLDVPKIRALIATEKDREDFSSNPQGKVTLLGHDQEYFNRFDPGPYSTIYSVCAAIQDVSLATIDQDTPLFLPRQINGIGRPPPDWNTESWMNVIKHSRPWIAKYYLTIMNDINEGLDDISGYRGAMKESNHFSKEMMVELFQIPEDDPIRRYISVPRDEWKDYPEGVLLKLVTLGYLVPESKLEKYYLFQERISNLEQDLPEADLFQVIKRKMVEYPTIDVESEAAQDIVERFVEDYRDQPYQLNIGKEENLYHTAAIEKLAEGDPLRVSHEFPLIKKFSKRERPDTKYEEQGLLLYQWFMGAHLAKMKGLPIGIPPTDIIEDDPIIVRAINDGGADIHVIVTDDVRLYRLCLNKYPDTWIFRMSVVHYLQTNTWCSNEGIESYDDELTSCFNETYPQLKCTVKVHLDGGNIEAWMAKYNPSPDATGCYWETVGIPWRKNIKKENMVRKPRGSFIKTPKIASFKDLRMPRSLYDWETHRILKRQEATTE</sequence>
<dbReference type="InterPro" id="IPR043502">
    <property type="entry name" value="DNA/RNA_pol_sf"/>
</dbReference>
<keyword evidence="1 4" id="KW-0696">RNA-directed RNA polymerase</keyword>
<dbReference type="GO" id="GO:0003968">
    <property type="term" value="F:RNA-directed RNA polymerase activity"/>
    <property type="evidence" value="ECO:0007669"/>
    <property type="project" value="UniProtKB-KW"/>
</dbReference>
<keyword evidence="2" id="KW-0808">Transferase</keyword>
<evidence type="ECO:0000256" key="2">
    <source>
        <dbReference type="ARBA" id="ARBA00022679"/>
    </source>
</evidence>